<dbReference type="RefSeq" id="WP_135706301.1">
    <property type="nucleotide sequence ID" value="NZ_CP038635.1"/>
</dbReference>
<feature type="transmembrane region" description="Helical" evidence="14">
    <location>
        <begin position="270"/>
        <end position="291"/>
    </location>
</feature>
<dbReference type="GO" id="GO:0009252">
    <property type="term" value="P:peptidoglycan biosynthetic process"/>
    <property type="evidence" value="ECO:0007669"/>
    <property type="project" value="UniProtKB-KW"/>
</dbReference>
<evidence type="ECO:0000256" key="13">
    <source>
        <dbReference type="ARBA" id="ARBA00047594"/>
    </source>
</evidence>
<feature type="transmembrane region" description="Helical" evidence="14">
    <location>
        <begin position="207"/>
        <end position="225"/>
    </location>
</feature>
<keyword evidence="14" id="KW-0573">Peptidoglycan synthesis</keyword>
<evidence type="ECO:0000256" key="3">
    <source>
        <dbReference type="ARBA" id="ARBA00012374"/>
    </source>
</evidence>
<dbReference type="InterPro" id="IPR003824">
    <property type="entry name" value="UppP"/>
</dbReference>
<dbReference type="AlphaFoldDB" id="A0A4P7LFV4"/>
<gene>
    <name evidence="14" type="primary">uppP</name>
    <name evidence="15" type="ORF">E0W60_23515</name>
</gene>
<comment type="catalytic activity">
    <reaction evidence="13 14">
        <text>di-trans,octa-cis-undecaprenyl diphosphate + H2O = di-trans,octa-cis-undecaprenyl phosphate + phosphate + H(+)</text>
        <dbReference type="Rhea" id="RHEA:28094"/>
        <dbReference type="ChEBI" id="CHEBI:15377"/>
        <dbReference type="ChEBI" id="CHEBI:15378"/>
        <dbReference type="ChEBI" id="CHEBI:43474"/>
        <dbReference type="ChEBI" id="CHEBI:58405"/>
        <dbReference type="ChEBI" id="CHEBI:60392"/>
        <dbReference type="EC" id="3.6.1.27"/>
    </reaction>
</comment>
<evidence type="ECO:0000256" key="10">
    <source>
        <dbReference type="ARBA" id="ARBA00023251"/>
    </source>
</evidence>
<protein>
    <recommendedName>
        <fullName evidence="4 14">Undecaprenyl-diphosphatase</fullName>
        <ecNumber evidence="3 14">3.6.1.27</ecNumber>
    </recommendedName>
    <alternativeName>
        <fullName evidence="12 14">Bacitracin resistance protein</fullName>
    </alternativeName>
    <alternativeName>
        <fullName evidence="11 14">Undecaprenyl pyrophosphate phosphatase</fullName>
    </alternativeName>
</protein>
<comment type="miscellaneous">
    <text evidence="14">Bacitracin is thought to be involved in the inhibition of peptidoglycan synthesis by sequestering undecaprenyl diphosphate, thereby reducing the pool of lipid carrier available.</text>
</comment>
<dbReference type="Pfam" id="PF02673">
    <property type="entry name" value="BacA"/>
    <property type="match status" value="1"/>
</dbReference>
<dbReference type="GO" id="GO:0071555">
    <property type="term" value="P:cell wall organization"/>
    <property type="evidence" value="ECO:0007669"/>
    <property type="project" value="UniProtKB-KW"/>
</dbReference>
<dbReference type="PANTHER" id="PTHR30622">
    <property type="entry name" value="UNDECAPRENYL-DIPHOSPHATASE"/>
    <property type="match status" value="1"/>
</dbReference>
<keyword evidence="10 14" id="KW-0046">Antibiotic resistance</keyword>
<reference evidence="15 16" key="1">
    <citation type="submission" date="2019-03" db="EMBL/GenBank/DDBJ databases">
        <title>Efficiently degradation of phenoxyalkanoic acid herbicides by Cupriavidus oxalaticus strain X32.</title>
        <authorList>
            <person name="Sheng X."/>
        </authorList>
    </citation>
    <scope>NUCLEOTIDE SEQUENCE [LARGE SCALE GENOMIC DNA]</scope>
    <source>
        <strain evidence="15 16">X32</strain>
    </source>
</reference>
<keyword evidence="5 14" id="KW-1003">Cell membrane</keyword>
<evidence type="ECO:0000313" key="15">
    <source>
        <dbReference type="EMBL" id="QBY54956.1"/>
    </source>
</evidence>
<dbReference type="NCBIfam" id="NF001389">
    <property type="entry name" value="PRK00281.1-2"/>
    <property type="match status" value="1"/>
</dbReference>
<evidence type="ECO:0000256" key="12">
    <source>
        <dbReference type="ARBA" id="ARBA00032932"/>
    </source>
</evidence>
<organism evidence="15 16">
    <name type="scientific">Cupriavidus oxalaticus</name>
    <dbReference type="NCBI Taxonomy" id="96344"/>
    <lineage>
        <taxon>Bacteria</taxon>
        <taxon>Pseudomonadati</taxon>
        <taxon>Pseudomonadota</taxon>
        <taxon>Betaproteobacteria</taxon>
        <taxon>Burkholderiales</taxon>
        <taxon>Burkholderiaceae</taxon>
        <taxon>Cupriavidus</taxon>
    </lineage>
</organism>
<dbReference type="NCBIfam" id="NF001390">
    <property type="entry name" value="PRK00281.1-4"/>
    <property type="match status" value="1"/>
</dbReference>
<comment type="similarity">
    <text evidence="2 14">Belongs to the UppP family.</text>
</comment>
<feature type="transmembrane region" description="Helical" evidence="14">
    <location>
        <begin position="83"/>
        <end position="102"/>
    </location>
</feature>
<dbReference type="GO" id="GO:0008360">
    <property type="term" value="P:regulation of cell shape"/>
    <property type="evidence" value="ECO:0007669"/>
    <property type="project" value="UniProtKB-KW"/>
</dbReference>
<evidence type="ECO:0000256" key="9">
    <source>
        <dbReference type="ARBA" id="ARBA00023136"/>
    </source>
</evidence>
<evidence type="ECO:0000256" key="8">
    <source>
        <dbReference type="ARBA" id="ARBA00022989"/>
    </source>
</evidence>
<evidence type="ECO:0000256" key="14">
    <source>
        <dbReference type="HAMAP-Rule" id="MF_01006"/>
    </source>
</evidence>
<evidence type="ECO:0000256" key="11">
    <source>
        <dbReference type="ARBA" id="ARBA00032707"/>
    </source>
</evidence>
<proteinExistence type="inferred from homology"/>
<keyword evidence="7 14" id="KW-0378">Hydrolase</keyword>
<dbReference type="GO" id="GO:0050380">
    <property type="term" value="F:undecaprenyl-diphosphatase activity"/>
    <property type="evidence" value="ECO:0007669"/>
    <property type="project" value="UniProtKB-UniRule"/>
</dbReference>
<keyword evidence="14" id="KW-0961">Cell wall biogenesis/degradation</keyword>
<accession>A0A4P7LFV4</accession>
<evidence type="ECO:0000256" key="6">
    <source>
        <dbReference type="ARBA" id="ARBA00022692"/>
    </source>
</evidence>
<comment type="subcellular location">
    <subcellularLocation>
        <location evidence="1 14">Cell membrane</location>
        <topology evidence="1 14">Multi-pass membrane protein</topology>
    </subcellularLocation>
</comment>
<evidence type="ECO:0000256" key="4">
    <source>
        <dbReference type="ARBA" id="ARBA00021581"/>
    </source>
</evidence>
<evidence type="ECO:0000313" key="16">
    <source>
        <dbReference type="Proteomes" id="UP000295294"/>
    </source>
</evidence>
<evidence type="ECO:0000256" key="7">
    <source>
        <dbReference type="ARBA" id="ARBA00022801"/>
    </source>
</evidence>
<dbReference type="Proteomes" id="UP000295294">
    <property type="component" value="Chromosome 2"/>
</dbReference>
<dbReference type="OrthoDB" id="9808289at2"/>
<dbReference type="KEGG" id="cox:E0W60_23515"/>
<keyword evidence="8 14" id="KW-1133">Transmembrane helix</keyword>
<keyword evidence="6 14" id="KW-0812">Transmembrane</keyword>
<dbReference type="EMBL" id="CP038635">
    <property type="protein sequence ID" value="QBY54956.1"/>
    <property type="molecule type" value="Genomic_DNA"/>
</dbReference>
<evidence type="ECO:0000256" key="1">
    <source>
        <dbReference type="ARBA" id="ARBA00004651"/>
    </source>
</evidence>
<comment type="function">
    <text evidence="14">Catalyzes the dephosphorylation of undecaprenyl diphosphate (UPP). Confers resistance to bacitracin.</text>
</comment>
<dbReference type="HAMAP" id="MF_01006">
    <property type="entry name" value="Undec_diphosphatase"/>
    <property type="match status" value="1"/>
</dbReference>
<dbReference type="STRING" id="1349762.GCA_001592245_04235"/>
<evidence type="ECO:0000256" key="2">
    <source>
        <dbReference type="ARBA" id="ARBA00010621"/>
    </source>
</evidence>
<feature type="transmembrane region" description="Helical" evidence="14">
    <location>
        <begin position="237"/>
        <end position="258"/>
    </location>
</feature>
<feature type="transmembrane region" description="Helical" evidence="14">
    <location>
        <begin position="108"/>
        <end position="129"/>
    </location>
</feature>
<dbReference type="GO" id="GO:0005886">
    <property type="term" value="C:plasma membrane"/>
    <property type="evidence" value="ECO:0007669"/>
    <property type="project" value="UniProtKB-SubCell"/>
</dbReference>
<keyword evidence="9 14" id="KW-0472">Membrane</keyword>
<sequence>MEIALALKAVILGIVEGLTEFLPISSTGHLILAGQLLDFNDEKGKIFEIVIQFGAILAVCWEFRARIGSVVRGLGSEPKAQRFAINVVIATAPAIILAFIFGKWIKAHLFNPISVALAFIVGGVVILLAEWRDARRGTVSHPQGNALLEAAKAGAPRIESVDDLNWGDALKVGLAQCFALVPGTSRSGATIIGGMLFGLSRQVATEFSFFLAIPVIFGATVYELYKARALLDADDLGVFAVGFVFAFLSAFLCVRWLLRFVATHDFKPFAWYRIAFGIVVLFTAYSGLVSWHA</sequence>
<name>A0A4P7LFV4_9BURK</name>
<dbReference type="PANTHER" id="PTHR30622:SF3">
    <property type="entry name" value="UNDECAPRENYL-DIPHOSPHATASE"/>
    <property type="match status" value="1"/>
</dbReference>
<evidence type="ECO:0000256" key="5">
    <source>
        <dbReference type="ARBA" id="ARBA00022475"/>
    </source>
</evidence>
<feature type="transmembrane region" description="Helical" evidence="14">
    <location>
        <begin position="46"/>
        <end position="63"/>
    </location>
</feature>
<dbReference type="EC" id="3.6.1.27" evidence="3 14"/>
<dbReference type="GO" id="GO:0046677">
    <property type="term" value="P:response to antibiotic"/>
    <property type="evidence" value="ECO:0007669"/>
    <property type="project" value="UniProtKB-UniRule"/>
</dbReference>
<keyword evidence="14" id="KW-0133">Cell shape</keyword>